<sequence>MEMIETAAASTYSVREAGGWRVGDGCMWRGGGKTIDATIRWIGRVRGLEGIYVGIELATRDGQGTGLFEGVELFRTPHDHAVIDQLSSISRLVENDKENSINAPFAALKMEGTVNEKIPSPINGFNPLDILVRCEDSEKRMTGDVTLDLHRLCYNLARCDVKMLTARNQHLFASGVRLHCKLCGSSVLWNAQYLLVHFLSSAHLNAIGYSVNAASFEYWKEEVDFCHSIETPSNERNESADVIFVMYNPKNVYSREEMWQIRQVDQNKLSLQKA</sequence>
<accession>A0AAV5VC76</accession>
<dbReference type="PANTHER" id="PTHR36936:SF2">
    <property type="entry name" value="C2H2-TYPE DOMAIN-CONTAINING PROTEIN"/>
    <property type="match status" value="1"/>
</dbReference>
<organism evidence="2 3">
    <name type="scientific">Pristionchus fissidentatus</name>
    <dbReference type="NCBI Taxonomy" id="1538716"/>
    <lineage>
        <taxon>Eukaryota</taxon>
        <taxon>Metazoa</taxon>
        <taxon>Ecdysozoa</taxon>
        <taxon>Nematoda</taxon>
        <taxon>Chromadorea</taxon>
        <taxon>Rhabditida</taxon>
        <taxon>Rhabditina</taxon>
        <taxon>Diplogasteromorpha</taxon>
        <taxon>Diplogasteroidea</taxon>
        <taxon>Neodiplogasteridae</taxon>
        <taxon>Pristionchus</taxon>
    </lineage>
</organism>
<dbReference type="PROSITE" id="PS50245">
    <property type="entry name" value="CAP_GLY_2"/>
    <property type="match status" value="1"/>
</dbReference>
<evidence type="ECO:0000259" key="1">
    <source>
        <dbReference type="PROSITE" id="PS50245"/>
    </source>
</evidence>
<evidence type="ECO:0000313" key="3">
    <source>
        <dbReference type="Proteomes" id="UP001432322"/>
    </source>
</evidence>
<dbReference type="EMBL" id="BTSY01000002">
    <property type="protein sequence ID" value="GMT15444.1"/>
    <property type="molecule type" value="Genomic_DNA"/>
</dbReference>
<name>A0AAV5VC76_9BILA</name>
<feature type="domain" description="CAP-Gly" evidence="1">
    <location>
        <begin position="43"/>
        <end position="91"/>
    </location>
</feature>
<dbReference type="InterPro" id="IPR000938">
    <property type="entry name" value="CAP-Gly_domain"/>
</dbReference>
<proteinExistence type="predicted"/>
<dbReference type="SMART" id="SM01052">
    <property type="entry name" value="CAP_GLY"/>
    <property type="match status" value="1"/>
</dbReference>
<dbReference type="Gene3D" id="2.30.30.190">
    <property type="entry name" value="CAP Gly-rich-like domain"/>
    <property type="match status" value="1"/>
</dbReference>
<evidence type="ECO:0000313" key="2">
    <source>
        <dbReference type="EMBL" id="GMT15444.1"/>
    </source>
</evidence>
<comment type="caution">
    <text evidence="2">The sequence shown here is derived from an EMBL/GenBank/DDBJ whole genome shotgun (WGS) entry which is preliminary data.</text>
</comment>
<reference evidence="2" key="1">
    <citation type="submission" date="2023-10" db="EMBL/GenBank/DDBJ databases">
        <title>Genome assembly of Pristionchus species.</title>
        <authorList>
            <person name="Yoshida K."/>
            <person name="Sommer R.J."/>
        </authorList>
    </citation>
    <scope>NUCLEOTIDE SEQUENCE</scope>
    <source>
        <strain evidence="2">RS5133</strain>
    </source>
</reference>
<dbReference type="Proteomes" id="UP001432322">
    <property type="component" value="Unassembled WGS sequence"/>
</dbReference>
<protein>
    <recommendedName>
        <fullName evidence="1">CAP-Gly domain-containing protein</fullName>
    </recommendedName>
</protein>
<gene>
    <name evidence="2" type="ORF">PFISCL1PPCAC_6741</name>
</gene>
<keyword evidence="3" id="KW-1185">Reference proteome</keyword>
<dbReference type="PANTHER" id="PTHR36936">
    <property type="entry name" value="PROTEIN CBG25168"/>
    <property type="match status" value="1"/>
</dbReference>
<dbReference type="SUPFAM" id="SSF74924">
    <property type="entry name" value="Cap-Gly domain"/>
    <property type="match status" value="1"/>
</dbReference>
<dbReference type="Pfam" id="PF01302">
    <property type="entry name" value="CAP_GLY"/>
    <property type="match status" value="1"/>
</dbReference>
<dbReference type="AlphaFoldDB" id="A0AAV5VC76"/>
<dbReference type="InterPro" id="IPR036859">
    <property type="entry name" value="CAP-Gly_dom_sf"/>
</dbReference>